<dbReference type="Pfam" id="PF00106">
    <property type="entry name" value="adh_short"/>
    <property type="match status" value="1"/>
</dbReference>
<sequence length="65" mass="6766">MTRPLLADKVAVVTGAGQGIGREIARTLHCHGAQVTLADLDGSAARDAGSETYKIVVSHQPAVRQ</sequence>
<gene>
    <name evidence="1" type="ORF">AWC19_24315</name>
</gene>
<protein>
    <recommendedName>
        <fullName evidence="3">Short-chain dehydrogenase</fullName>
    </recommendedName>
</protein>
<evidence type="ECO:0000313" key="2">
    <source>
        <dbReference type="Proteomes" id="UP000193529"/>
    </source>
</evidence>
<dbReference type="STRING" id="153971.AWC19_24315"/>
<keyword evidence="2" id="KW-1185">Reference proteome</keyword>
<dbReference type="Gene3D" id="3.40.50.720">
    <property type="entry name" value="NAD(P)-binding Rossmann-like Domain"/>
    <property type="match status" value="1"/>
</dbReference>
<evidence type="ECO:0008006" key="3">
    <source>
        <dbReference type="Google" id="ProtNLM"/>
    </source>
</evidence>
<proteinExistence type="predicted"/>
<dbReference type="AlphaFoldDB" id="A0A1X2A003"/>
<dbReference type="Proteomes" id="UP000193529">
    <property type="component" value="Unassembled WGS sequence"/>
</dbReference>
<dbReference type="InterPro" id="IPR036291">
    <property type="entry name" value="NAD(P)-bd_dom_sf"/>
</dbReference>
<organism evidence="1 2">
    <name type="scientific">Mycobacterium palustre</name>
    <dbReference type="NCBI Taxonomy" id="153971"/>
    <lineage>
        <taxon>Bacteria</taxon>
        <taxon>Bacillati</taxon>
        <taxon>Actinomycetota</taxon>
        <taxon>Actinomycetes</taxon>
        <taxon>Mycobacteriales</taxon>
        <taxon>Mycobacteriaceae</taxon>
        <taxon>Mycobacterium</taxon>
        <taxon>Mycobacterium simiae complex</taxon>
    </lineage>
</organism>
<dbReference type="SUPFAM" id="SSF51735">
    <property type="entry name" value="NAD(P)-binding Rossmann-fold domains"/>
    <property type="match status" value="1"/>
</dbReference>
<name>A0A1X2A003_9MYCO</name>
<evidence type="ECO:0000313" key="1">
    <source>
        <dbReference type="EMBL" id="ORW33921.1"/>
    </source>
</evidence>
<reference evidence="1 2" key="1">
    <citation type="submission" date="2016-01" db="EMBL/GenBank/DDBJ databases">
        <title>The new phylogeny of the genus Mycobacterium.</title>
        <authorList>
            <person name="Tarcisio F."/>
            <person name="Conor M."/>
            <person name="Antonella G."/>
            <person name="Elisabetta G."/>
            <person name="Giulia F.S."/>
            <person name="Sara T."/>
            <person name="Anna F."/>
            <person name="Clotilde B."/>
            <person name="Roberto B."/>
            <person name="Veronica D.S."/>
            <person name="Fabio R."/>
            <person name="Monica P."/>
            <person name="Olivier J."/>
            <person name="Enrico T."/>
            <person name="Nicola S."/>
        </authorList>
    </citation>
    <scope>NUCLEOTIDE SEQUENCE [LARGE SCALE GENOMIC DNA]</scope>
    <source>
        <strain evidence="1 2">DSM 44572</strain>
    </source>
</reference>
<accession>A0A1X2A003</accession>
<dbReference type="OrthoDB" id="9792003at2"/>
<dbReference type="EMBL" id="LQPJ01000015">
    <property type="protein sequence ID" value="ORW33921.1"/>
    <property type="molecule type" value="Genomic_DNA"/>
</dbReference>
<comment type="caution">
    <text evidence="1">The sequence shown here is derived from an EMBL/GenBank/DDBJ whole genome shotgun (WGS) entry which is preliminary data.</text>
</comment>
<dbReference type="InterPro" id="IPR002347">
    <property type="entry name" value="SDR_fam"/>
</dbReference>